<gene>
    <name evidence="1" type="ORF">GCM10007879_07530</name>
</gene>
<protein>
    <recommendedName>
        <fullName evidence="3">N-acetyltransferase domain-containing protein</fullName>
    </recommendedName>
</protein>
<reference evidence="1" key="2">
    <citation type="submission" date="2023-01" db="EMBL/GenBank/DDBJ databases">
        <title>Draft genome sequence of Maritalea porphyrae strain NBRC 107169.</title>
        <authorList>
            <person name="Sun Q."/>
            <person name="Mori K."/>
        </authorList>
    </citation>
    <scope>NUCLEOTIDE SEQUENCE</scope>
    <source>
        <strain evidence="1">NBRC 107169</strain>
    </source>
</reference>
<name>A0ABQ5UMP8_9HYPH</name>
<accession>A0ABQ5UMP8</accession>
<keyword evidence="2" id="KW-1185">Reference proteome</keyword>
<evidence type="ECO:0000313" key="1">
    <source>
        <dbReference type="EMBL" id="GLQ16504.1"/>
    </source>
</evidence>
<comment type="caution">
    <text evidence="1">The sequence shown here is derived from an EMBL/GenBank/DDBJ whole genome shotgun (WGS) entry which is preliminary data.</text>
</comment>
<reference evidence="1" key="1">
    <citation type="journal article" date="2014" name="Int. J. Syst. Evol. Microbiol.">
        <title>Complete genome of a new Firmicutes species belonging to the dominant human colonic microbiota ('Ruminococcus bicirculans') reveals two chromosomes and a selective capacity to utilize plant glucans.</title>
        <authorList>
            <consortium name="NISC Comparative Sequencing Program"/>
            <person name="Wegmann U."/>
            <person name="Louis P."/>
            <person name="Goesmann A."/>
            <person name="Henrissat B."/>
            <person name="Duncan S.H."/>
            <person name="Flint H.J."/>
        </authorList>
    </citation>
    <scope>NUCLEOTIDE SEQUENCE</scope>
    <source>
        <strain evidence="1">NBRC 107169</strain>
    </source>
</reference>
<dbReference type="Proteomes" id="UP001161405">
    <property type="component" value="Unassembled WGS sequence"/>
</dbReference>
<sequence length="306" mass="34384">MGRNNQFMSPSSWPSLVPDLDVENHLFGASSTLLSNWLKRQFQLIDDPNFARLFSDNIDCFDVEPSAYNHRMIETKNGALLGGIRFYGLDIMRPFVEVVAHNFSQMDGLRGVVRDEWAVFSPQFLRLTLAANAMPTPEAFLDVSIHAARYSEMKRRNLEINLTQDVKMREVEALIVERYGEVRRTQPDLAKNVSAMDMETLKTCHEQGNLFGAHVDASKHLVGVIAVKEDAIGWLPGEVVQEEVVAAVHAGHGYAMQMQCAFANQRAAATPDRLMLGTIDRHNHASRKSAVRAGRPEILRRVFVPL</sequence>
<evidence type="ECO:0008006" key="3">
    <source>
        <dbReference type="Google" id="ProtNLM"/>
    </source>
</evidence>
<dbReference type="EMBL" id="BSNI01000002">
    <property type="protein sequence ID" value="GLQ16504.1"/>
    <property type="molecule type" value="Genomic_DNA"/>
</dbReference>
<evidence type="ECO:0000313" key="2">
    <source>
        <dbReference type="Proteomes" id="UP001161405"/>
    </source>
</evidence>
<dbReference type="RefSeq" id="WP_284362151.1">
    <property type="nucleotide sequence ID" value="NZ_BSNI01000002.1"/>
</dbReference>
<proteinExistence type="predicted"/>
<organism evidence="1 2">
    <name type="scientific">Maritalea porphyrae</name>
    <dbReference type="NCBI Taxonomy" id="880732"/>
    <lineage>
        <taxon>Bacteria</taxon>
        <taxon>Pseudomonadati</taxon>
        <taxon>Pseudomonadota</taxon>
        <taxon>Alphaproteobacteria</taxon>
        <taxon>Hyphomicrobiales</taxon>
        <taxon>Devosiaceae</taxon>
        <taxon>Maritalea</taxon>
    </lineage>
</organism>